<proteinExistence type="predicted"/>
<evidence type="ECO:0000259" key="2">
    <source>
        <dbReference type="Pfam" id="PF17667"/>
    </source>
</evidence>
<gene>
    <name evidence="3" type="ORF">OE88DRAFT_1255659</name>
</gene>
<evidence type="ECO:0000313" key="3">
    <source>
        <dbReference type="EMBL" id="TFK53542.1"/>
    </source>
</evidence>
<evidence type="ECO:0000313" key="4">
    <source>
        <dbReference type="Proteomes" id="UP000305948"/>
    </source>
</evidence>
<dbReference type="Proteomes" id="UP000305948">
    <property type="component" value="Unassembled WGS sequence"/>
</dbReference>
<organism evidence="3 4">
    <name type="scientific">Heliocybe sulcata</name>
    <dbReference type="NCBI Taxonomy" id="5364"/>
    <lineage>
        <taxon>Eukaryota</taxon>
        <taxon>Fungi</taxon>
        <taxon>Dikarya</taxon>
        <taxon>Basidiomycota</taxon>
        <taxon>Agaricomycotina</taxon>
        <taxon>Agaricomycetes</taxon>
        <taxon>Gloeophyllales</taxon>
        <taxon>Gloeophyllaceae</taxon>
        <taxon>Heliocybe</taxon>
    </lineage>
</organism>
<dbReference type="InterPro" id="IPR011009">
    <property type="entry name" value="Kinase-like_dom_sf"/>
</dbReference>
<feature type="region of interest" description="Disordered" evidence="1">
    <location>
        <begin position="264"/>
        <end position="464"/>
    </location>
</feature>
<sequence length="464" mass="51622">MEKTNPVASTLRAFGAVSDWPPPACGLQPHRYFGSITAFGRCRTGPLPNPAKSYPTSRPQVASTSHLLFALTLAWIPHRDISLDNIMLMESSDGTRRRLRSDLDYAIDWPPKADRQSGRAYRTGYTTPFMACDLLMGAGLVPHDPQWDLESFLYILIWICVLYSAPENRRRKVDFGDTLMAAWTAGNFFTIGSYKSYHMYSPAGFQRILNDFDPYFEDLKSCVFKWRNLYFPIRSGSMHEELLSILQEACALLPDVDHIERDEVRVPNPPAPAEVVHSGMPDIGDPLEGNVQAQLESTSPKGSPAPEDRGKSSKAGRVPRTTSPGDEESTREPSVLMVAPRKGLAPSDTDDVPRALPQDSKDEPPWGKKRGRGAPIHYYSSPESRLIPAYPTSSGGSRRSWGTFTPSNRSRSPSSASVSEHQDEGDVPPPRFSEVRQIARARGTKLAAPPRKRPRVEREDDSEL</sequence>
<protein>
    <recommendedName>
        <fullName evidence="2">Fungal-type protein kinase domain-containing protein</fullName>
    </recommendedName>
</protein>
<reference evidence="3 4" key="1">
    <citation type="journal article" date="2019" name="Nat. Ecol. Evol.">
        <title>Megaphylogeny resolves global patterns of mushroom evolution.</title>
        <authorList>
            <person name="Varga T."/>
            <person name="Krizsan K."/>
            <person name="Foldi C."/>
            <person name="Dima B."/>
            <person name="Sanchez-Garcia M."/>
            <person name="Sanchez-Ramirez S."/>
            <person name="Szollosi G.J."/>
            <person name="Szarkandi J.G."/>
            <person name="Papp V."/>
            <person name="Albert L."/>
            <person name="Andreopoulos W."/>
            <person name="Angelini C."/>
            <person name="Antonin V."/>
            <person name="Barry K.W."/>
            <person name="Bougher N.L."/>
            <person name="Buchanan P."/>
            <person name="Buyck B."/>
            <person name="Bense V."/>
            <person name="Catcheside P."/>
            <person name="Chovatia M."/>
            <person name="Cooper J."/>
            <person name="Damon W."/>
            <person name="Desjardin D."/>
            <person name="Finy P."/>
            <person name="Geml J."/>
            <person name="Haridas S."/>
            <person name="Hughes K."/>
            <person name="Justo A."/>
            <person name="Karasinski D."/>
            <person name="Kautmanova I."/>
            <person name="Kiss B."/>
            <person name="Kocsube S."/>
            <person name="Kotiranta H."/>
            <person name="LaButti K.M."/>
            <person name="Lechner B.E."/>
            <person name="Liimatainen K."/>
            <person name="Lipzen A."/>
            <person name="Lukacs Z."/>
            <person name="Mihaltcheva S."/>
            <person name="Morgado L.N."/>
            <person name="Niskanen T."/>
            <person name="Noordeloos M.E."/>
            <person name="Ohm R.A."/>
            <person name="Ortiz-Santana B."/>
            <person name="Ovrebo C."/>
            <person name="Racz N."/>
            <person name="Riley R."/>
            <person name="Savchenko A."/>
            <person name="Shiryaev A."/>
            <person name="Soop K."/>
            <person name="Spirin V."/>
            <person name="Szebenyi C."/>
            <person name="Tomsovsky M."/>
            <person name="Tulloss R.E."/>
            <person name="Uehling J."/>
            <person name="Grigoriev I.V."/>
            <person name="Vagvolgyi C."/>
            <person name="Papp T."/>
            <person name="Martin F.M."/>
            <person name="Miettinen O."/>
            <person name="Hibbett D.S."/>
            <person name="Nagy L.G."/>
        </authorList>
    </citation>
    <scope>NUCLEOTIDE SEQUENCE [LARGE SCALE GENOMIC DNA]</scope>
    <source>
        <strain evidence="3 4">OMC1185</strain>
    </source>
</reference>
<dbReference type="STRING" id="5364.A0A5C3N8I0"/>
<dbReference type="InterPro" id="IPR040976">
    <property type="entry name" value="Pkinase_fungal"/>
</dbReference>
<dbReference type="Pfam" id="PF17667">
    <property type="entry name" value="Pkinase_fungal"/>
    <property type="match status" value="1"/>
</dbReference>
<dbReference type="SUPFAM" id="SSF56112">
    <property type="entry name" value="Protein kinase-like (PK-like)"/>
    <property type="match status" value="1"/>
</dbReference>
<dbReference type="OrthoDB" id="3040568at2759"/>
<feature type="domain" description="Fungal-type protein kinase" evidence="2">
    <location>
        <begin position="76"/>
        <end position="160"/>
    </location>
</feature>
<feature type="compositionally biased region" description="Polar residues" evidence="1">
    <location>
        <begin position="291"/>
        <end position="301"/>
    </location>
</feature>
<keyword evidence="4" id="KW-1185">Reference proteome</keyword>
<dbReference type="Gene3D" id="1.10.510.10">
    <property type="entry name" value="Transferase(Phosphotransferase) domain 1"/>
    <property type="match status" value="1"/>
</dbReference>
<accession>A0A5C3N8I0</accession>
<name>A0A5C3N8I0_9AGAM</name>
<feature type="compositionally biased region" description="Low complexity" evidence="1">
    <location>
        <begin position="393"/>
        <end position="419"/>
    </location>
</feature>
<dbReference type="PANTHER" id="PTHR38248">
    <property type="entry name" value="FUNK1 6"/>
    <property type="match status" value="1"/>
</dbReference>
<dbReference type="EMBL" id="ML213507">
    <property type="protein sequence ID" value="TFK53542.1"/>
    <property type="molecule type" value="Genomic_DNA"/>
</dbReference>
<dbReference type="AlphaFoldDB" id="A0A5C3N8I0"/>
<dbReference type="PANTHER" id="PTHR38248:SF2">
    <property type="entry name" value="FUNK1 11"/>
    <property type="match status" value="1"/>
</dbReference>
<evidence type="ECO:0000256" key="1">
    <source>
        <dbReference type="SAM" id="MobiDB-lite"/>
    </source>
</evidence>